<protein>
    <submittedName>
        <fullName evidence="3">Class I SAM-dependent methyltransferase</fullName>
        <ecNumber evidence="3">2.1.1.-</ecNumber>
    </submittedName>
</protein>
<name>A0ABV9GWA7_9BURK</name>
<accession>A0ABV9GWA7</accession>
<dbReference type="Pfam" id="PF08241">
    <property type="entry name" value="Methyltransf_11"/>
    <property type="match status" value="1"/>
</dbReference>
<sequence length="242" mass="26529">MKNKELEMQSPQDMAAQLRCPSGGQAVEAARKMNEIHGTLNRQCIELLQIGPGDRILETGPGNGAFAGEIVGNLENVCYTGIDWSSDMVQQARSLHARLIASGRVRFLLGDSESLPFEAQHFDKALTVHTIYFWDDPARQLAELARVLKPGGLLCMAFADRTFTEKMPFAQFGFKLYHAQDVTALLEDAGFLVHGVRQIAEASTAETGEVIDKLFNVILATRLRKQPAMPDSPAKGSPCKAN</sequence>
<dbReference type="Gene3D" id="3.40.50.150">
    <property type="entry name" value="Vaccinia Virus protein VP39"/>
    <property type="match status" value="1"/>
</dbReference>
<feature type="domain" description="Methyltransferase type 11" evidence="2">
    <location>
        <begin position="57"/>
        <end position="155"/>
    </location>
</feature>
<evidence type="ECO:0000256" key="1">
    <source>
        <dbReference type="ARBA" id="ARBA00022679"/>
    </source>
</evidence>
<dbReference type="PANTHER" id="PTHR44068">
    <property type="entry name" value="ZGC:194242"/>
    <property type="match status" value="1"/>
</dbReference>
<dbReference type="EMBL" id="JBHSEW010000002">
    <property type="protein sequence ID" value="MFC4621424.1"/>
    <property type="molecule type" value="Genomic_DNA"/>
</dbReference>
<dbReference type="CDD" id="cd02440">
    <property type="entry name" value="AdoMet_MTases"/>
    <property type="match status" value="1"/>
</dbReference>
<dbReference type="InterPro" id="IPR029063">
    <property type="entry name" value="SAM-dependent_MTases_sf"/>
</dbReference>
<dbReference type="InterPro" id="IPR050447">
    <property type="entry name" value="Erg6_SMT_methyltransf"/>
</dbReference>
<keyword evidence="4" id="KW-1185">Reference proteome</keyword>
<keyword evidence="1 3" id="KW-0808">Transferase</keyword>
<dbReference type="RefSeq" id="WP_377724269.1">
    <property type="nucleotide sequence ID" value="NZ_JBHSEW010000002.1"/>
</dbReference>
<reference evidence="4" key="1">
    <citation type="journal article" date="2019" name="Int. J. Syst. Evol. Microbiol.">
        <title>The Global Catalogue of Microorganisms (GCM) 10K type strain sequencing project: providing services to taxonomists for standard genome sequencing and annotation.</title>
        <authorList>
            <consortium name="The Broad Institute Genomics Platform"/>
            <consortium name="The Broad Institute Genome Sequencing Center for Infectious Disease"/>
            <person name="Wu L."/>
            <person name="Ma J."/>
        </authorList>
    </citation>
    <scope>NUCLEOTIDE SEQUENCE [LARGE SCALE GENOMIC DNA]</scope>
    <source>
        <strain evidence="4">JCM 11650</strain>
    </source>
</reference>
<dbReference type="GO" id="GO:0032259">
    <property type="term" value="P:methylation"/>
    <property type="evidence" value="ECO:0007669"/>
    <property type="project" value="UniProtKB-KW"/>
</dbReference>
<gene>
    <name evidence="3" type="ORF">ACFO3A_04270</name>
</gene>
<dbReference type="GO" id="GO:0008168">
    <property type="term" value="F:methyltransferase activity"/>
    <property type="evidence" value="ECO:0007669"/>
    <property type="project" value="UniProtKB-KW"/>
</dbReference>
<evidence type="ECO:0000259" key="2">
    <source>
        <dbReference type="Pfam" id="PF08241"/>
    </source>
</evidence>
<evidence type="ECO:0000313" key="4">
    <source>
        <dbReference type="Proteomes" id="UP001595967"/>
    </source>
</evidence>
<dbReference type="SUPFAM" id="SSF53335">
    <property type="entry name" value="S-adenosyl-L-methionine-dependent methyltransferases"/>
    <property type="match status" value="1"/>
</dbReference>
<dbReference type="Proteomes" id="UP001595967">
    <property type="component" value="Unassembled WGS sequence"/>
</dbReference>
<keyword evidence="3" id="KW-0489">Methyltransferase</keyword>
<dbReference type="PANTHER" id="PTHR44068:SF1">
    <property type="entry name" value="HYPOTHETICAL LOC100005854"/>
    <property type="match status" value="1"/>
</dbReference>
<dbReference type="EC" id="2.1.1.-" evidence="3"/>
<proteinExistence type="predicted"/>
<organism evidence="3 4">
    <name type="scientific">Comamonas nitrativorans</name>
    <dbReference type="NCBI Taxonomy" id="108437"/>
    <lineage>
        <taxon>Bacteria</taxon>
        <taxon>Pseudomonadati</taxon>
        <taxon>Pseudomonadota</taxon>
        <taxon>Betaproteobacteria</taxon>
        <taxon>Burkholderiales</taxon>
        <taxon>Comamonadaceae</taxon>
        <taxon>Comamonas</taxon>
    </lineage>
</organism>
<comment type="caution">
    <text evidence="3">The sequence shown here is derived from an EMBL/GenBank/DDBJ whole genome shotgun (WGS) entry which is preliminary data.</text>
</comment>
<evidence type="ECO:0000313" key="3">
    <source>
        <dbReference type="EMBL" id="MFC4621424.1"/>
    </source>
</evidence>
<dbReference type="InterPro" id="IPR013216">
    <property type="entry name" value="Methyltransf_11"/>
</dbReference>